<dbReference type="RefSeq" id="WP_337308554.1">
    <property type="nucleotide sequence ID" value="NZ_JAEKNS010000008.1"/>
</dbReference>
<dbReference type="Proteomes" id="UP000606991">
    <property type="component" value="Unassembled WGS sequence"/>
</dbReference>
<dbReference type="SUPFAM" id="SSF53659">
    <property type="entry name" value="Isocitrate/Isopropylmalate dehydrogenase-like"/>
    <property type="match status" value="1"/>
</dbReference>
<dbReference type="InterPro" id="IPR019818">
    <property type="entry name" value="IsoCit/isopropylmalate_DH_CS"/>
</dbReference>
<comment type="caution">
    <text evidence="4">The sequence shown here is derived from an EMBL/GenBank/DDBJ whole genome shotgun (WGS) entry which is preliminary data.</text>
</comment>
<dbReference type="Gene3D" id="3.40.718.10">
    <property type="entry name" value="Isopropylmalate Dehydrogenase"/>
    <property type="match status" value="1"/>
</dbReference>
<keyword evidence="2" id="KW-0560">Oxidoreductase</keyword>
<evidence type="ECO:0000259" key="3">
    <source>
        <dbReference type="SMART" id="SM01329"/>
    </source>
</evidence>
<dbReference type="SMART" id="SM01329">
    <property type="entry name" value="Iso_dh"/>
    <property type="match status" value="1"/>
</dbReference>
<name>A0A934N405_9BACT</name>
<evidence type="ECO:0000256" key="2">
    <source>
        <dbReference type="ARBA" id="ARBA00023002"/>
    </source>
</evidence>
<dbReference type="AlphaFoldDB" id="A0A934N405"/>
<reference evidence="4 5" key="1">
    <citation type="submission" date="2020-10" db="EMBL/GenBank/DDBJ databases">
        <title>Ca. Dormibacterota MAGs.</title>
        <authorList>
            <person name="Montgomery K."/>
        </authorList>
    </citation>
    <scope>NUCLEOTIDE SEQUENCE [LARGE SCALE GENOMIC DNA]</scope>
    <source>
        <strain evidence="4">SC8812_S17_18</strain>
    </source>
</reference>
<dbReference type="GO" id="GO:0004449">
    <property type="term" value="F:isocitrate dehydrogenase (NAD+) activity"/>
    <property type="evidence" value="ECO:0007669"/>
    <property type="project" value="TreeGrafter"/>
</dbReference>
<gene>
    <name evidence="4" type="ORF">JF886_00610</name>
</gene>
<dbReference type="GO" id="GO:0006102">
    <property type="term" value="P:isocitrate metabolic process"/>
    <property type="evidence" value="ECO:0007669"/>
    <property type="project" value="TreeGrafter"/>
</dbReference>
<dbReference type="PANTHER" id="PTHR11835:SF34">
    <property type="entry name" value="ISOCITRATE DEHYDROGENASE [NAD] SUBUNIT ALPHA, MITOCHONDRIAL"/>
    <property type="match status" value="1"/>
</dbReference>
<comment type="similarity">
    <text evidence="1">Belongs to the isocitrate and isopropylmalate dehydrogenases family.</text>
</comment>
<dbReference type="InterPro" id="IPR024084">
    <property type="entry name" value="IsoPropMal-DH-like_dom"/>
</dbReference>
<organism evidence="4 5">
    <name type="scientific">Candidatus Aeolococcus gillhamiae</name>
    <dbReference type="NCBI Taxonomy" id="3127015"/>
    <lineage>
        <taxon>Bacteria</taxon>
        <taxon>Bacillati</taxon>
        <taxon>Candidatus Dormiibacterota</taxon>
        <taxon>Candidatus Dormibacteria</taxon>
        <taxon>Candidatus Aeolococcales</taxon>
        <taxon>Candidatus Aeolococcaceae</taxon>
        <taxon>Candidatus Aeolococcus</taxon>
    </lineage>
</organism>
<evidence type="ECO:0000313" key="4">
    <source>
        <dbReference type="EMBL" id="MBJ7593358.1"/>
    </source>
</evidence>
<feature type="domain" description="Isopropylmalate dehydrogenase-like" evidence="3">
    <location>
        <begin position="5"/>
        <end position="355"/>
    </location>
</feature>
<dbReference type="GO" id="GO:0051287">
    <property type="term" value="F:NAD binding"/>
    <property type="evidence" value="ECO:0007669"/>
    <property type="project" value="InterPro"/>
</dbReference>
<evidence type="ECO:0000313" key="5">
    <source>
        <dbReference type="Proteomes" id="UP000606991"/>
    </source>
</evidence>
<proteinExistence type="inferred from homology"/>
<evidence type="ECO:0000256" key="1">
    <source>
        <dbReference type="ARBA" id="ARBA00007769"/>
    </source>
</evidence>
<dbReference type="PROSITE" id="PS00470">
    <property type="entry name" value="IDH_IMDH"/>
    <property type="match status" value="1"/>
</dbReference>
<dbReference type="GO" id="GO:0006099">
    <property type="term" value="P:tricarboxylic acid cycle"/>
    <property type="evidence" value="ECO:0007669"/>
    <property type="project" value="TreeGrafter"/>
</dbReference>
<dbReference type="EMBL" id="JAEKNS010000008">
    <property type="protein sequence ID" value="MBJ7593358.1"/>
    <property type="molecule type" value="Genomic_DNA"/>
</dbReference>
<dbReference type="PANTHER" id="PTHR11835">
    <property type="entry name" value="DECARBOXYLATING DEHYDROGENASES-ISOCITRATE, ISOPROPYLMALATE, TARTRATE"/>
    <property type="match status" value="1"/>
</dbReference>
<accession>A0A934N405</accession>
<dbReference type="Pfam" id="PF00180">
    <property type="entry name" value="Iso_dh"/>
    <property type="match status" value="1"/>
</dbReference>
<dbReference type="GO" id="GO:0000287">
    <property type="term" value="F:magnesium ion binding"/>
    <property type="evidence" value="ECO:0007669"/>
    <property type="project" value="InterPro"/>
</dbReference>
<protein>
    <submittedName>
        <fullName evidence="4">Isocitrate/isopropylmalate dehydrogenase family protein</fullName>
    </submittedName>
</protein>
<sequence length="366" mass="40179">MARHTIALIPGDGIGYEVSEAARRVIDATGVDIEWDVQNAGLDVVEQYGQPMPDHVLESIRRNKVAIKGPLTTPIGTGIRSVNVALRRELDLFALVRPTKWYPGVRSRYEDVDLVVVRENTEDLYAGIEFEEGKPETAEMIEDIARLNGRRIRPDSGISIKPTSITGTQRIFRFAFQWAIDNGRRKVTCVHKANIMKYTEGLWLRVAQDVAKEFPDIEFDDRIVDNMAMQLVQKPELYDVMVMPNLFGDILSDLCAGLVGGLGLAPGANTGDEIALFEATHGSAPKYAGKNVANPMAMMLSGMMMLRHIGEKEAGDRLEAAIAAVIAEGRSVTYDMKPDRDDPTAVGTSQVADAVIVQLEGPSVAR</sequence>